<evidence type="ECO:0000256" key="1">
    <source>
        <dbReference type="ARBA" id="ARBA00008040"/>
    </source>
</evidence>
<dbReference type="Pfam" id="PF04205">
    <property type="entry name" value="FMN_bind"/>
    <property type="match status" value="1"/>
</dbReference>
<keyword evidence="6 8" id="KW-0560">Oxidoreductase</keyword>
<evidence type="ECO:0000313" key="10">
    <source>
        <dbReference type="EMBL" id="MBC5584187.1"/>
    </source>
</evidence>
<dbReference type="Gene3D" id="3.50.50.60">
    <property type="entry name" value="FAD/NAD(P)-binding domain"/>
    <property type="match status" value="1"/>
</dbReference>
<dbReference type="EC" id="1.3.99.33" evidence="2 8"/>
<evidence type="ECO:0000259" key="9">
    <source>
        <dbReference type="SMART" id="SM00900"/>
    </source>
</evidence>
<dbReference type="NCBIfam" id="TIGR01813">
    <property type="entry name" value="flavo_cyto_c"/>
    <property type="match status" value="1"/>
</dbReference>
<evidence type="ECO:0000256" key="4">
    <source>
        <dbReference type="ARBA" id="ARBA00022630"/>
    </source>
</evidence>
<protein>
    <recommendedName>
        <fullName evidence="3 8">Urocanate reductase</fullName>
        <ecNumber evidence="2 8">1.3.99.33</ecNumber>
    </recommendedName>
</protein>
<dbReference type="PRINTS" id="PR00368">
    <property type="entry name" value="FADPNR"/>
</dbReference>
<dbReference type="InterPro" id="IPR036188">
    <property type="entry name" value="FAD/NAD-bd_sf"/>
</dbReference>
<comment type="cofactor">
    <cofactor evidence="8">
        <name>FMN</name>
        <dbReference type="ChEBI" id="CHEBI:58210"/>
    </cofactor>
    <text evidence="8">Binds 1 or 2 FMN covalently per subunit.</text>
</comment>
<dbReference type="PROSITE" id="PS51318">
    <property type="entry name" value="TAT"/>
    <property type="match status" value="1"/>
</dbReference>
<evidence type="ECO:0000256" key="3">
    <source>
        <dbReference type="ARBA" id="ARBA00015872"/>
    </source>
</evidence>
<evidence type="ECO:0000256" key="2">
    <source>
        <dbReference type="ARBA" id="ARBA00013137"/>
    </source>
</evidence>
<comment type="catalytic activity">
    <reaction evidence="7 8">
        <text>dihydrourocanate + A = urocanate + AH2</text>
        <dbReference type="Rhea" id="RHEA:36059"/>
        <dbReference type="ChEBI" id="CHEBI:13193"/>
        <dbReference type="ChEBI" id="CHEBI:17499"/>
        <dbReference type="ChEBI" id="CHEBI:27247"/>
        <dbReference type="ChEBI" id="CHEBI:72991"/>
        <dbReference type="EC" id="1.3.99.33"/>
    </reaction>
</comment>
<dbReference type="Proteomes" id="UP000622448">
    <property type="component" value="Unassembled WGS sequence"/>
</dbReference>
<gene>
    <name evidence="10" type="ORF">H8S61_08265</name>
</gene>
<dbReference type="Gene3D" id="3.90.1010.20">
    <property type="match status" value="1"/>
</dbReference>
<evidence type="ECO:0000256" key="8">
    <source>
        <dbReference type="RuleBase" id="RU366062"/>
    </source>
</evidence>
<evidence type="ECO:0000256" key="5">
    <source>
        <dbReference type="ARBA" id="ARBA00022827"/>
    </source>
</evidence>
<feature type="domain" description="FMN-binding" evidence="9">
    <location>
        <begin position="59"/>
        <end position="133"/>
    </location>
</feature>
<name>A0ABR7BRJ8_9ACTN</name>
<keyword evidence="5 8" id="KW-0274">FAD</keyword>
<dbReference type="InterPro" id="IPR050315">
    <property type="entry name" value="FAD-oxidoreductase_2"/>
</dbReference>
<dbReference type="Gene3D" id="3.90.700.10">
    <property type="entry name" value="Succinate dehydrogenase/fumarate reductase flavoprotein, catalytic domain"/>
    <property type="match status" value="1"/>
</dbReference>
<dbReference type="InterPro" id="IPR006311">
    <property type="entry name" value="TAT_signal"/>
</dbReference>
<dbReference type="SUPFAM" id="SSF56425">
    <property type="entry name" value="Succinate dehydrogenase/fumarate reductase flavoprotein, catalytic domain"/>
    <property type="match status" value="1"/>
</dbReference>
<proteinExistence type="inferred from homology"/>
<dbReference type="SUPFAM" id="SSF51905">
    <property type="entry name" value="FAD/NAD(P)-binding domain"/>
    <property type="match status" value="1"/>
</dbReference>
<organism evidence="10 11">
    <name type="scientific">Eggerthella hominis</name>
    <dbReference type="NCBI Taxonomy" id="2763043"/>
    <lineage>
        <taxon>Bacteria</taxon>
        <taxon>Bacillati</taxon>
        <taxon>Actinomycetota</taxon>
        <taxon>Coriobacteriia</taxon>
        <taxon>Eggerthellales</taxon>
        <taxon>Eggerthellaceae</taxon>
        <taxon>Eggerthella</taxon>
    </lineage>
</organism>
<dbReference type="Pfam" id="PF00890">
    <property type="entry name" value="FAD_binding_2"/>
    <property type="match status" value="1"/>
</dbReference>
<dbReference type="PRINTS" id="PR00411">
    <property type="entry name" value="PNDRDTASEI"/>
</dbReference>
<keyword evidence="4 8" id="KW-0285">Flavoprotein</keyword>
<evidence type="ECO:0000256" key="6">
    <source>
        <dbReference type="ARBA" id="ARBA00023002"/>
    </source>
</evidence>
<dbReference type="InterPro" id="IPR010960">
    <property type="entry name" value="Flavocytochrome_c"/>
</dbReference>
<comment type="cofactor">
    <cofactor evidence="8">
        <name>FAD</name>
        <dbReference type="ChEBI" id="CHEBI:57692"/>
    </cofactor>
    <text evidence="8">Binds 1 FAD per subunit.</text>
</comment>
<evidence type="ECO:0000256" key="7">
    <source>
        <dbReference type="ARBA" id="ARBA00049922"/>
    </source>
</evidence>
<reference evidence="10 11" key="1">
    <citation type="submission" date="2020-08" db="EMBL/GenBank/DDBJ databases">
        <title>Genome public.</title>
        <authorList>
            <person name="Liu C."/>
            <person name="Sun Q."/>
        </authorList>
    </citation>
    <scope>NUCLEOTIDE SEQUENCE [LARGE SCALE GENOMIC DNA]</scope>
    <source>
        <strain evidence="10 11">NSJ-70</strain>
    </source>
</reference>
<dbReference type="InterPro" id="IPR027477">
    <property type="entry name" value="Succ_DH/fumarate_Rdtase_cat_sf"/>
</dbReference>
<dbReference type="RefSeq" id="WP_186938642.1">
    <property type="nucleotide sequence ID" value="NZ_JACOOA010000003.1"/>
</dbReference>
<dbReference type="InterPro" id="IPR003953">
    <property type="entry name" value="FAD-dep_OxRdtase_2_FAD-bd"/>
</dbReference>
<dbReference type="PANTHER" id="PTHR43400">
    <property type="entry name" value="FUMARATE REDUCTASE"/>
    <property type="match status" value="1"/>
</dbReference>
<comment type="similarity">
    <text evidence="1 8">Belongs to the FAD-dependent oxidoreductase 2 family. FRD/SDH subfamily.</text>
</comment>
<dbReference type="InterPro" id="IPR007329">
    <property type="entry name" value="FMN-bd"/>
</dbReference>
<keyword evidence="11" id="KW-1185">Reference proteome</keyword>
<sequence length="608" mass="62156">MNETNTSTARRGISRRNLLIGAAAATGAALLGTGCTSQNSAASAAPAAESVAGCGTGAGRNGELSVRAIFENDRIADIQIVRSHETKCVGACAQDLLKDLIISNQTLNVDAVSGATLTSMAYLAAVKDAFEAAGQNRKEWEGREHASLARDEPVPTSADVIVVGSGGAGLCAAVTAASEGKSVLVLEKLAVIGGSTSLSGAGYAAPGCWPQVQAGIEDSPELMAQDMLIGGDNEGDPELVTTLCNSALDCFNWLSYEVSVPWIPGVVQDGGHSVARSLNPVDYGAGLVEKLTAYAEALGVTLCGSVQVDELTTASGAVTGVKATDLATGTPFTVAAEAVVLATGGFGRNVDMRTKYNPEFDDSYLCTDAVGATGDGIRMAEAIGAQLADMEFIQTHPTGNPVGGAMLDVGGIRVAGCSIMVNLEGERFVEELERRDVVSKATLAQTGGMGYFVLARADAEDQGLYDWAADEIDSMTASGIWVEGDTLEAACEPLGIDAAALAQSIETWNADCETGVDSQFAYRAEMFPIANGPYCIFACTPTVHYTMGGVLINADAAVLDAAGAPIPGLFAAGETTGNIMGTNRLGTTAVVDIVAFGRIAGASAAAFA</sequence>
<comment type="caution">
    <text evidence="10">The sequence shown here is derived from an EMBL/GenBank/DDBJ whole genome shotgun (WGS) entry which is preliminary data.</text>
</comment>
<dbReference type="EMBL" id="JACOOA010000003">
    <property type="protein sequence ID" value="MBC5584187.1"/>
    <property type="molecule type" value="Genomic_DNA"/>
</dbReference>
<accession>A0ABR7BRJ8</accession>
<dbReference type="PANTHER" id="PTHR43400:SF7">
    <property type="entry name" value="FAD-DEPENDENT OXIDOREDUCTASE 2 FAD BINDING DOMAIN-CONTAINING PROTEIN"/>
    <property type="match status" value="1"/>
</dbReference>
<evidence type="ECO:0000313" key="11">
    <source>
        <dbReference type="Proteomes" id="UP000622448"/>
    </source>
</evidence>
<dbReference type="SMART" id="SM00900">
    <property type="entry name" value="FMN_bind"/>
    <property type="match status" value="1"/>
</dbReference>